<organism evidence="1 2">
    <name type="scientific">Beijerinckia indica subsp. indica (strain ATCC 9039 / DSM 1715 / NCIMB 8712)</name>
    <dbReference type="NCBI Taxonomy" id="395963"/>
    <lineage>
        <taxon>Bacteria</taxon>
        <taxon>Pseudomonadati</taxon>
        <taxon>Pseudomonadota</taxon>
        <taxon>Alphaproteobacteria</taxon>
        <taxon>Hyphomicrobiales</taxon>
        <taxon>Beijerinckiaceae</taxon>
        <taxon>Beijerinckia</taxon>
    </lineage>
</organism>
<gene>
    <name evidence="1" type="ordered locus">Bind_2001</name>
</gene>
<protein>
    <recommendedName>
        <fullName evidence="3">ASCH domain-containing protein</fullName>
    </recommendedName>
</protein>
<dbReference type="SUPFAM" id="SSF88697">
    <property type="entry name" value="PUA domain-like"/>
    <property type="match status" value="1"/>
</dbReference>
<name>B2IF59_BEII9</name>
<reference evidence="2" key="1">
    <citation type="submission" date="2008-03" db="EMBL/GenBank/DDBJ databases">
        <title>Complete sequence of chromosome of Beijerinckia indica subsp. indica ATCC 9039.</title>
        <authorList>
            <consortium name="US DOE Joint Genome Institute"/>
            <person name="Copeland A."/>
            <person name="Lucas S."/>
            <person name="Lapidus A."/>
            <person name="Glavina del Rio T."/>
            <person name="Dalin E."/>
            <person name="Tice H."/>
            <person name="Bruce D."/>
            <person name="Goodwin L."/>
            <person name="Pitluck S."/>
            <person name="LaButti K."/>
            <person name="Schmutz J."/>
            <person name="Larimer F."/>
            <person name="Land M."/>
            <person name="Hauser L."/>
            <person name="Kyrpides N."/>
            <person name="Mikhailova N."/>
            <person name="Dunfield P.F."/>
            <person name="Dedysh S.N."/>
            <person name="Liesack W."/>
            <person name="Saw J.H."/>
            <person name="Alam M."/>
            <person name="Chen Y."/>
            <person name="Murrell J.C."/>
            <person name="Richardson P."/>
        </authorList>
    </citation>
    <scope>NUCLEOTIDE SEQUENCE [LARGE SCALE GENOMIC DNA]</scope>
    <source>
        <strain evidence="2">ATCC 9039 / DSM 1715 / NCIMB 8712</strain>
    </source>
</reference>
<dbReference type="KEGG" id="bid:Bind_2001"/>
<evidence type="ECO:0000313" key="2">
    <source>
        <dbReference type="Proteomes" id="UP000001695"/>
    </source>
</evidence>
<evidence type="ECO:0008006" key="3">
    <source>
        <dbReference type="Google" id="ProtNLM"/>
    </source>
</evidence>
<accession>B2IF59</accession>
<reference evidence="1 2" key="2">
    <citation type="journal article" date="2010" name="J. Bacteriol.">
        <title>Complete genome sequence of Beijerinckia indica subsp. indica.</title>
        <authorList>
            <person name="Tamas I."/>
            <person name="Dedysh S.N."/>
            <person name="Liesack W."/>
            <person name="Stott M.B."/>
            <person name="Alam M."/>
            <person name="Murrell J.C."/>
            <person name="Dunfield P.F."/>
        </authorList>
    </citation>
    <scope>NUCLEOTIDE SEQUENCE [LARGE SCALE GENOMIC DNA]</scope>
    <source>
        <strain evidence="2">ATCC 9039 / DSM 1715 / NCIMB 8712</strain>
    </source>
</reference>
<dbReference type="eggNOG" id="COG4933">
    <property type="taxonomic scope" value="Bacteria"/>
</dbReference>
<dbReference type="InterPro" id="IPR015947">
    <property type="entry name" value="PUA-like_sf"/>
</dbReference>
<dbReference type="AlphaFoldDB" id="B2IF59"/>
<evidence type="ECO:0000313" key="1">
    <source>
        <dbReference type="EMBL" id="ACB95624.1"/>
    </source>
</evidence>
<dbReference type="EMBL" id="CP001016">
    <property type="protein sequence ID" value="ACB95624.1"/>
    <property type="molecule type" value="Genomic_DNA"/>
</dbReference>
<dbReference type="HOGENOM" id="CLU_135561_1_0_5"/>
<sequence length="140" mass="16428">MRVLLSIKPDHVANIMSGKKVFEFRRKVFARRDVRVAIIYCTMPVGRIVGEFDIVDIIRDSPDRLWERSQWGSGISREYFDSYFDGCKDAYALQIGNVREFEPHINPSDLVDKFTPPQSYMYIGEDRKRDMATQLELLWS</sequence>
<keyword evidence="2" id="KW-1185">Reference proteome</keyword>
<dbReference type="STRING" id="395963.Bind_2001"/>
<dbReference type="Gene3D" id="2.30.130.30">
    <property type="entry name" value="Hypothetical protein"/>
    <property type="match status" value="1"/>
</dbReference>
<proteinExistence type="predicted"/>
<dbReference type="Proteomes" id="UP000001695">
    <property type="component" value="Chromosome"/>
</dbReference>